<sequence>MMKEISKSNVFEVSINEKDKKKINGGRVTRSYINKCSEIVKRLKGKNK</sequence>
<proteinExistence type="predicted"/>
<dbReference type="EMBL" id="JAJEQM010000014">
    <property type="protein sequence ID" value="MCC2211202.1"/>
    <property type="molecule type" value="Genomic_DNA"/>
</dbReference>
<gene>
    <name evidence="1" type="ORF">LKE05_10435</name>
</gene>
<accession>A0AAE3E0D3</accession>
<reference evidence="1 2" key="1">
    <citation type="submission" date="2021-10" db="EMBL/GenBank/DDBJ databases">
        <title>Anaerobic single-cell dispensing facilitates the cultivation of human gut bacteria.</title>
        <authorList>
            <person name="Afrizal A."/>
        </authorList>
    </citation>
    <scope>NUCLEOTIDE SEQUENCE [LARGE SCALE GENOMIC DNA]</scope>
    <source>
        <strain evidence="1 2">CLA-AA-H232</strain>
    </source>
</reference>
<name>A0AAE3E0D3_9FIRM</name>
<keyword evidence="2" id="KW-1185">Reference proteome</keyword>
<comment type="caution">
    <text evidence="1">The sequence shown here is derived from an EMBL/GenBank/DDBJ whole genome shotgun (WGS) entry which is preliminary data.</text>
</comment>
<dbReference type="AlphaFoldDB" id="A0AAE3E0D3"/>
<organism evidence="1 2">
    <name type="scientific">Hominilimicola fabiformis</name>
    <dbReference type="NCBI Taxonomy" id="2885356"/>
    <lineage>
        <taxon>Bacteria</taxon>
        <taxon>Bacillati</taxon>
        <taxon>Bacillota</taxon>
        <taxon>Clostridia</taxon>
        <taxon>Eubacteriales</taxon>
        <taxon>Oscillospiraceae</taxon>
        <taxon>Hominilimicola</taxon>
    </lineage>
</organism>
<protein>
    <submittedName>
        <fullName evidence="1">Uncharacterized protein</fullName>
    </submittedName>
</protein>
<evidence type="ECO:0000313" key="2">
    <source>
        <dbReference type="Proteomes" id="UP001198242"/>
    </source>
</evidence>
<evidence type="ECO:0000313" key="1">
    <source>
        <dbReference type="EMBL" id="MCC2211202.1"/>
    </source>
</evidence>
<dbReference type="RefSeq" id="WP_308456815.1">
    <property type="nucleotide sequence ID" value="NZ_JAJEQM010000014.1"/>
</dbReference>
<dbReference type="Proteomes" id="UP001198242">
    <property type="component" value="Unassembled WGS sequence"/>
</dbReference>